<evidence type="ECO:0008006" key="4">
    <source>
        <dbReference type="Google" id="ProtNLM"/>
    </source>
</evidence>
<dbReference type="HOGENOM" id="CLU_059391_0_0_11"/>
<dbReference type="InterPro" id="IPR008526">
    <property type="entry name" value="YedI"/>
</dbReference>
<dbReference type="PANTHER" id="PTHR30503">
    <property type="entry name" value="INNER MEMBRANE PROTEIN YEDI"/>
    <property type="match status" value="1"/>
</dbReference>
<gene>
    <name evidence="2" type="ordered locus">Gbro_0044</name>
</gene>
<feature type="transmembrane region" description="Helical" evidence="1">
    <location>
        <begin position="174"/>
        <end position="196"/>
    </location>
</feature>
<accession>D0LA73</accession>
<feature type="transmembrane region" description="Helical" evidence="1">
    <location>
        <begin position="280"/>
        <end position="308"/>
    </location>
</feature>
<dbReference type="OrthoDB" id="9814178at2"/>
<dbReference type="GO" id="GO:0005886">
    <property type="term" value="C:plasma membrane"/>
    <property type="evidence" value="ECO:0007669"/>
    <property type="project" value="TreeGrafter"/>
</dbReference>
<dbReference type="AlphaFoldDB" id="D0LA73"/>
<organism evidence="2 3">
    <name type="scientific">Gordonia bronchialis (strain ATCC 25592 / DSM 43247 / BCRC 13721 / JCM 3198 / KCTC 3076 / NBRC 16047 / NCTC 10667)</name>
    <name type="common">Rhodococcus bronchialis</name>
    <dbReference type="NCBI Taxonomy" id="526226"/>
    <lineage>
        <taxon>Bacteria</taxon>
        <taxon>Bacillati</taxon>
        <taxon>Actinomycetota</taxon>
        <taxon>Actinomycetes</taxon>
        <taxon>Mycobacteriales</taxon>
        <taxon>Gordoniaceae</taxon>
        <taxon>Gordonia</taxon>
    </lineage>
</organism>
<reference evidence="2 3" key="2">
    <citation type="journal article" date="2010" name="Stand. Genomic Sci.">
        <title>Complete genome sequence of Gordonia bronchialis type strain (3410).</title>
        <authorList>
            <person name="Ivanova N."/>
            <person name="Sikorski J."/>
            <person name="Jando M."/>
            <person name="Lapidus A."/>
            <person name="Nolan M."/>
            <person name="Lucas S."/>
            <person name="Del Rio T.G."/>
            <person name="Tice H."/>
            <person name="Copeland A."/>
            <person name="Cheng J.F."/>
            <person name="Chen F."/>
            <person name="Bruce D."/>
            <person name="Goodwin L."/>
            <person name="Pitluck S."/>
            <person name="Mavromatis K."/>
            <person name="Ovchinnikova G."/>
            <person name="Pati A."/>
            <person name="Chen A."/>
            <person name="Palaniappan K."/>
            <person name="Land M."/>
            <person name="Hauser L."/>
            <person name="Chang Y.J."/>
            <person name="Jeffries C.D."/>
            <person name="Chain P."/>
            <person name="Saunders E."/>
            <person name="Han C."/>
            <person name="Detter J.C."/>
            <person name="Brettin T."/>
            <person name="Rohde M."/>
            <person name="Goker M."/>
            <person name="Bristow J."/>
            <person name="Eisen J.A."/>
            <person name="Markowitz V."/>
            <person name="Hugenholtz P."/>
            <person name="Klenk H.P."/>
            <person name="Kyrpides N.C."/>
        </authorList>
    </citation>
    <scope>NUCLEOTIDE SEQUENCE [LARGE SCALE GENOMIC DNA]</scope>
    <source>
        <strain evidence="3">ATCC 25592 / DSM 43247 / BCRC 13721 / JCM 3198 / KCTC 3076 / NBRC 16047 / NCTC 10667</strain>
    </source>
</reference>
<dbReference type="Proteomes" id="UP000001219">
    <property type="component" value="Chromosome"/>
</dbReference>
<keyword evidence="1" id="KW-0812">Transmembrane</keyword>
<dbReference type="Pfam" id="PF05661">
    <property type="entry name" value="DUF808"/>
    <property type="match status" value="1"/>
</dbReference>
<evidence type="ECO:0000313" key="3">
    <source>
        <dbReference type="Proteomes" id="UP000001219"/>
    </source>
</evidence>
<reference evidence="3" key="1">
    <citation type="submission" date="2009-10" db="EMBL/GenBank/DDBJ databases">
        <title>The complete chromosome of Gordonia bronchialis DSM 43247.</title>
        <authorList>
            <consortium name="US DOE Joint Genome Institute (JGI-PGF)"/>
            <person name="Lucas S."/>
            <person name="Copeland A."/>
            <person name="Lapidus A."/>
            <person name="Glavina del Rio T."/>
            <person name="Dalin E."/>
            <person name="Tice H."/>
            <person name="Bruce D."/>
            <person name="Goodwin L."/>
            <person name="Pitluck S."/>
            <person name="Kyrpides N."/>
            <person name="Mavromatis K."/>
            <person name="Ivanova N."/>
            <person name="Ovchinnikova G."/>
            <person name="Saunders E."/>
            <person name="Brettin T."/>
            <person name="Detter J.C."/>
            <person name="Han C."/>
            <person name="Larimer F."/>
            <person name="Land M."/>
            <person name="Hauser L."/>
            <person name="Markowitz V."/>
            <person name="Cheng J.-F."/>
            <person name="Hugenholtz P."/>
            <person name="Woyke T."/>
            <person name="Wu D."/>
            <person name="Jando M."/>
            <person name="Schneider S."/>
            <person name="Goeker M."/>
            <person name="Klenk H.-P."/>
            <person name="Eisen J.A."/>
        </authorList>
    </citation>
    <scope>NUCLEOTIDE SEQUENCE [LARGE SCALE GENOMIC DNA]</scope>
    <source>
        <strain evidence="3">ATCC 25592 / DSM 43247 / BCRC 13721 / JCM 3198 / KCTC 3076 / NBRC 16047 / NCTC 10667</strain>
    </source>
</reference>
<dbReference type="RefSeq" id="WP_012831994.1">
    <property type="nucleotide sequence ID" value="NC_013441.1"/>
</dbReference>
<dbReference type="eggNOG" id="COG2354">
    <property type="taxonomic scope" value="Bacteria"/>
</dbReference>
<dbReference type="EMBL" id="CP001802">
    <property type="protein sequence ID" value="ACY19402.1"/>
    <property type="molecule type" value="Genomic_DNA"/>
</dbReference>
<keyword evidence="1" id="KW-0472">Membrane</keyword>
<dbReference type="STRING" id="526226.Gbro_0044"/>
<name>D0LA73_GORB4</name>
<evidence type="ECO:0000256" key="1">
    <source>
        <dbReference type="SAM" id="Phobius"/>
    </source>
</evidence>
<dbReference type="PANTHER" id="PTHR30503:SF3">
    <property type="entry name" value="INNER MEMBRANE PROTEIN YEDI"/>
    <property type="match status" value="1"/>
</dbReference>
<feature type="transmembrane region" description="Helical" evidence="1">
    <location>
        <begin position="227"/>
        <end position="248"/>
    </location>
</feature>
<evidence type="ECO:0000313" key="2">
    <source>
        <dbReference type="EMBL" id="ACY19402.1"/>
    </source>
</evidence>
<keyword evidence="3" id="KW-1185">Reference proteome</keyword>
<sequence>MAGGLVALLDDIAALTKVAAASIDDIGAAAGKASVKAAGVVVDDTAVTPRYVHGFTPDRELPIVRKIAVGSIRNKLLIILPVAMILSQFLPQALPYLLIAGGLFLCYEGAEKVYEAFGGGHSGDHVDDVPAAEKGPEFEKSMVNGAIRTDLILSAEIMVISLSSVESEPFFTRLAVLIVVAVLITVLVYGVVGVIVKMDDVGLSLAQRESTASQRIGRGLVRAMPKVMSTLTVVGIAAMLWVGGHILIVNVGEAGFHWPADRLHDVEHWFEELAHGFGGVLAWTSGTVVSALVGLVIGAIIVVVMHFIPKRRGHAKEEVADSAS</sequence>
<protein>
    <recommendedName>
        <fullName evidence="4">ABC transporter</fullName>
    </recommendedName>
</protein>
<proteinExistence type="predicted"/>
<dbReference type="PIRSF" id="PIRSF016660">
    <property type="entry name" value="YedI"/>
    <property type="match status" value="1"/>
</dbReference>
<dbReference type="KEGG" id="gbr:Gbro_0044"/>
<keyword evidence="1" id="KW-1133">Transmembrane helix</keyword>